<dbReference type="GO" id="GO:0022857">
    <property type="term" value="F:transmembrane transporter activity"/>
    <property type="evidence" value="ECO:0007669"/>
    <property type="project" value="UniProtKB-UniRule"/>
</dbReference>
<keyword evidence="2 9" id="KW-0813">Transport</keyword>
<evidence type="ECO:0000256" key="3">
    <source>
        <dbReference type="ARBA" id="ARBA00022475"/>
    </source>
</evidence>
<evidence type="ECO:0000256" key="8">
    <source>
        <dbReference type="ARBA" id="ARBA00038436"/>
    </source>
</evidence>
<dbReference type="GO" id="GO:0005886">
    <property type="term" value="C:plasma membrane"/>
    <property type="evidence" value="ECO:0007669"/>
    <property type="project" value="UniProtKB-SubCell"/>
</dbReference>
<accession>A8LPM9</accession>
<dbReference type="AlphaFoldDB" id="A8LPM9"/>
<keyword evidence="5 9" id="KW-0812">Transmembrane</keyword>
<organism evidence="11 12">
    <name type="scientific">Dinoroseobacter shibae (strain DSM 16493 / NCIMB 14021 / DFL 12)</name>
    <dbReference type="NCBI Taxonomy" id="398580"/>
    <lineage>
        <taxon>Bacteria</taxon>
        <taxon>Pseudomonadati</taxon>
        <taxon>Pseudomonadota</taxon>
        <taxon>Alphaproteobacteria</taxon>
        <taxon>Rhodobacterales</taxon>
        <taxon>Roseobacteraceae</taxon>
        <taxon>Dinoroseobacter</taxon>
    </lineage>
</organism>
<feature type="transmembrane region" description="Helical" evidence="9">
    <location>
        <begin position="138"/>
        <end position="159"/>
    </location>
</feature>
<keyword evidence="7 9" id="KW-0472">Membrane</keyword>
<evidence type="ECO:0000256" key="4">
    <source>
        <dbReference type="ARBA" id="ARBA00022519"/>
    </source>
</evidence>
<keyword evidence="4 9" id="KW-0997">Cell inner membrane</keyword>
<feature type="domain" description="Tripartite ATP-independent periplasmic transporters DctQ component" evidence="10">
    <location>
        <begin position="29"/>
        <end position="151"/>
    </location>
</feature>
<keyword evidence="12" id="KW-1185">Reference proteome</keyword>
<dbReference type="HOGENOM" id="CLU_086356_1_0_5"/>
<evidence type="ECO:0000256" key="6">
    <source>
        <dbReference type="ARBA" id="ARBA00022989"/>
    </source>
</evidence>
<dbReference type="KEGG" id="dsh:Dshi_0606"/>
<keyword evidence="3" id="KW-1003">Cell membrane</keyword>
<protein>
    <recommendedName>
        <fullName evidence="9">TRAP transporter small permease protein</fullName>
    </recommendedName>
</protein>
<dbReference type="Pfam" id="PF04290">
    <property type="entry name" value="DctQ"/>
    <property type="match status" value="1"/>
</dbReference>
<evidence type="ECO:0000313" key="11">
    <source>
        <dbReference type="EMBL" id="ABV92352.1"/>
    </source>
</evidence>
<dbReference type="InterPro" id="IPR055348">
    <property type="entry name" value="DctQ"/>
</dbReference>
<evidence type="ECO:0000256" key="9">
    <source>
        <dbReference type="RuleBase" id="RU369079"/>
    </source>
</evidence>
<gene>
    <name evidence="11" type="ordered locus">Dshi_0606</name>
</gene>
<dbReference type="OrthoDB" id="6160477at2"/>
<evidence type="ECO:0000313" key="12">
    <source>
        <dbReference type="Proteomes" id="UP000006833"/>
    </source>
</evidence>
<dbReference type="eggNOG" id="COG3090">
    <property type="taxonomic scope" value="Bacteria"/>
</dbReference>
<evidence type="ECO:0000256" key="7">
    <source>
        <dbReference type="ARBA" id="ARBA00023136"/>
    </source>
</evidence>
<dbReference type="Proteomes" id="UP000006833">
    <property type="component" value="Chromosome"/>
</dbReference>
<dbReference type="RefSeq" id="WP_012177284.1">
    <property type="nucleotide sequence ID" value="NC_009952.1"/>
</dbReference>
<sequence length="188" mass="20592">MLDRIQSGLEGTARGAAIIGGAAMCAAAFMVTMDVISRKVFGVTMRGSDEITGYIFAASTTWAYAYAMLTRSNIRIDVAYVALNTKARALLDLLALGLLTLYIFLLARSAWSVVEESWTFNYTAQTPLATPLWLPQSFWFAGLAFMLLCLAFLSLRCLWCLAKADWQGIGALAGVKSLDQEIEEETHV</sequence>
<dbReference type="PANTHER" id="PTHR35011:SF10">
    <property type="entry name" value="TRAP TRANSPORTER SMALL PERMEASE PROTEIN"/>
    <property type="match status" value="1"/>
</dbReference>
<evidence type="ECO:0000256" key="2">
    <source>
        <dbReference type="ARBA" id="ARBA00022448"/>
    </source>
</evidence>
<feature type="transmembrane region" description="Helical" evidence="9">
    <location>
        <begin position="90"/>
        <end position="111"/>
    </location>
</feature>
<reference evidence="12" key="1">
    <citation type="journal article" date="2010" name="ISME J.">
        <title>The complete genome sequence of the algal symbiont Dinoroseobacter shibae: a hitchhiker's guide to life in the sea.</title>
        <authorList>
            <person name="Wagner-Dobler I."/>
            <person name="Ballhausen B."/>
            <person name="Berger M."/>
            <person name="Brinkhoff T."/>
            <person name="Buchholz I."/>
            <person name="Bunk B."/>
            <person name="Cypionka H."/>
            <person name="Daniel R."/>
            <person name="Drepper T."/>
            <person name="Gerdts G."/>
            <person name="Hahnke S."/>
            <person name="Han C."/>
            <person name="Jahn D."/>
            <person name="Kalhoefer D."/>
            <person name="Kiss H."/>
            <person name="Klenk H.P."/>
            <person name="Kyrpides N."/>
            <person name="Liebl W."/>
            <person name="Liesegang H."/>
            <person name="Meincke L."/>
            <person name="Pati A."/>
            <person name="Petersen J."/>
            <person name="Piekarski T."/>
            <person name="Pommerenke C."/>
            <person name="Pradella S."/>
            <person name="Pukall R."/>
            <person name="Rabus R."/>
            <person name="Stackebrandt E."/>
            <person name="Thole S."/>
            <person name="Thompson L."/>
            <person name="Tielen P."/>
            <person name="Tomasch J."/>
            <person name="von Jan M."/>
            <person name="Wanphrut N."/>
            <person name="Wichels A."/>
            <person name="Zech H."/>
            <person name="Simon M."/>
        </authorList>
    </citation>
    <scope>NUCLEOTIDE SEQUENCE [LARGE SCALE GENOMIC DNA]</scope>
    <source>
        <strain evidence="12">DSM 16493 / NCIMB 14021 / DFL 12</strain>
    </source>
</reference>
<dbReference type="EMBL" id="CP000830">
    <property type="protein sequence ID" value="ABV92352.1"/>
    <property type="molecule type" value="Genomic_DNA"/>
</dbReference>
<comment type="subunit">
    <text evidence="9">The complex comprises the extracytoplasmic solute receptor protein and the two transmembrane proteins.</text>
</comment>
<dbReference type="InterPro" id="IPR007387">
    <property type="entry name" value="TRAP_DctQ"/>
</dbReference>
<comment type="similarity">
    <text evidence="8 9">Belongs to the TRAP transporter small permease family.</text>
</comment>
<comment type="function">
    <text evidence="9">Part of the tripartite ATP-independent periplasmic (TRAP) transport system.</text>
</comment>
<proteinExistence type="inferred from homology"/>
<feature type="transmembrane region" description="Helical" evidence="9">
    <location>
        <begin position="12"/>
        <end position="31"/>
    </location>
</feature>
<evidence type="ECO:0000256" key="5">
    <source>
        <dbReference type="ARBA" id="ARBA00022692"/>
    </source>
</evidence>
<dbReference type="PANTHER" id="PTHR35011">
    <property type="entry name" value="2,3-DIKETO-L-GULONATE TRAP TRANSPORTER SMALL PERMEASE PROTEIN YIAM"/>
    <property type="match status" value="1"/>
</dbReference>
<evidence type="ECO:0000256" key="1">
    <source>
        <dbReference type="ARBA" id="ARBA00004429"/>
    </source>
</evidence>
<keyword evidence="6 9" id="KW-1133">Transmembrane helix</keyword>
<name>A8LPM9_DINSH</name>
<dbReference type="GO" id="GO:0015740">
    <property type="term" value="P:C4-dicarboxylate transport"/>
    <property type="evidence" value="ECO:0007669"/>
    <property type="project" value="TreeGrafter"/>
</dbReference>
<dbReference type="STRING" id="398580.Dshi_0606"/>
<comment type="subcellular location">
    <subcellularLocation>
        <location evidence="1 9">Cell inner membrane</location>
        <topology evidence="1 9">Multi-pass membrane protein</topology>
    </subcellularLocation>
</comment>
<feature type="transmembrane region" description="Helical" evidence="9">
    <location>
        <begin position="51"/>
        <end position="69"/>
    </location>
</feature>
<evidence type="ECO:0000259" key="10">
    <source>
        <dbReference type="Pfam" id="PF04290"/>
    </source>
</evidence>